<dbReference type="GO" id="GO:0071949">
    <property type="term" value="F:FAD binding"/>
    <property type="evidence" value="ECO:0007669"/>
    <property type="project" value="InterPro"/>
</dbReference>
<evidence type="ECO:0000313" key="3">
    <source>
        <dbReference type="Proteomes" id="UP000663801"/>
    </source>
</evidence>
<dbReference type="InterPro" id="IPR036188">
    <property type="entry name" value="FAD/NAD-bd_sf"/>
</dbReference>
<dbReference type="Proteomes" id="UP000663801">
    <property type="component" value="Unassembled WGS sequence"/>
</dbReference>
<gene>
    <name evidence="2" type="ORF">JL107_15805</name>
</gene>
<reference evidence="2" key="1">
    <citation type="submission" date="2021-01" db="EMBL/GenBank/DDBJ databases">
        <title>KCTC 19127 draft genome.</title>
        <authorList>
            <person name="An D."/>
        </authorList>
    </citation>
    <scope>NUCLEOTIDE SEQUENCE</scope>
    <source>
        <strain evidence="2">KCTC 19127</strain>
    </source>
</reference>
<dbReference type="AlphaFoldDB" id="A0A939C1P6"/>
<comment type="caution">
    <text evidence="2">The sequence shown here is derived from an EMBL/GenBank/DDBJ whole genome shotgun (WGS) entry which is preliminary data.</text>
</comment>
<keyword evidence="3" id="KW-1185">Reference proteome</keyword>
<proteinExistence type="predicted"/>
<keyword evidence="2" id="KW-0560">Oxidoreductase</keyword>
<sequence>MSTPARRFDTDVLVVGAGPAGLAAALHARARGLRVAVLDPRVAPIDKACGEGLMPGALAGLRGLGVTVTGQPIAGIRYLASGSCAEARFRAGPGAGVRRTDLAAALSTAAQDRGVQVHRATAGPVTQDADGVTVAGIRARYLIAADGLHSPVRRGLGLDAPVRGAPRWGLRRHFPVAPWTDLVEVHWSRHAEAYVTPVGPGQVGVAVLSGVRGSFDDHLAAFASLADRLAGVPGTPVRGAGPLRQRARRRVAGRVLLVGDAAGYVDALTGEGIAVALAGAAAAVDCLARDRPQEYEAAWTAATRRYRWLTAGLLAASRVTPVRRALVPAASALPAVFGGVVDALAGHSDGGRTTSARTRWHHLEGAR</sequence>
<keyword evidence="2" id="KW-0503">Monooxygenase</keyword>
<dbReference type="SUPFAM" id="SSF51905">
    <property type="entry name" value="FAD/NAD(P)-binding domain"/>
    <property type="match status" value="1"/>
</dbReference>
<evidence type="ECO:0000313" key="2">
    <source>
        <dbReference type="EMBL" id="MBM9477913.1"/>
    </source>
</evidence>
<organism evidence="2 3">
    <name type="scientific">Nakamurella flavida</name>
    <dbReference type="NCBI Taxonomy" id="363630"/>
    <lineage>
        <taxon>Bacteria</taxon>
        <taxon>Bacillati</taxon>
        <taxon>Actinomycetota</taxon>
        <taxon>Actinomycetes</taxon>
        <taxon>Nakamurellales</taxon>
        <taxon>Nakamurellaceae</taxon>
        <taxon>Nakamurella</taxon>
    </lineage>
</organism>
<dbReference type="PRINTS" id="PR00420">
    <property type="entry name" value="RNGMNOXGNASE"/>
</dbReference>
<dbReference type="Gene3D" id="3.50.50.60">
    <property type="entry name" value="FAD/NAD(P)-binding domain"/>
    <property type="match status" value="1"/>
</dbReference>
<feature type="domain" description="FAD-binding" evidence="1">
    <location>
        <begin position="9"/>
        <end position="288"/>
    </location>
</feature>
<dbReference type="PANTHER" id="PTHR42685">
    <property type="entry name" value="GERANYLGERANYL DIPHOSPHATE REDUCTASE"/>
    <property type="match status" value="1"/>
</dbReference>
<dbReference type="PANTHER" id="PTHR42685:SF19">
    <property type="entry name" value="POSSIBLE OXIDOREDUCTASE"/>
    <property type="match status" value="1"/>
</dbReference>
<evidence type="ECO:0000259" key="1">
    <source>
        <dbReference type="Pfam" id="PF01494"/>
    </source>
</evidence>
<dbReference type="InterPro" id="IPR050407">
    <property type="entry name" value="Geranylgeranyl_reductase"/>
</dbReference>
<dbReference type="RefSeq" id="WP_205258036.1">
    <property type="nucleotide sequence ID" value="NZ_BAAAPV010000002.1"/>
</dbReference>
<name>A0A939C1P6_9ACTN</name>
<protein>
    <submittedName>
        <fullName evidence="2">FAD-dependent monooxygenase</fullName>
    </submittedName>
</protein>
<accession>A0A939C1P6</accession>
<dbReference type="GO" id="GO:0004497">
    <property type="term" value="F:monooxygenase activity"/>
    <property type="evidence" value="ECO:0007669"/>
    <property type="project" value="UniProtKB-KW"/>
</dbReference>
<dbReference type="EMBL" id="JAERWL010000014">
    <property type="protein sequence ID" value="MBM9477913.1"/>
    <property type="molecule type" value="Genomic_DNA"/>
</dbReference>
<dbReference type="InterPro" id="IPR002938">
    <property type="entry name" value="FAD-bd"/>
</dbReference>
<dbReference type="Pfam" id="PF01494">
    <property type="entry name" value="FAD_binding_3"/>
    <property type="match status" value="1"/>
</dbReference>